<proteinExistence type="predicted"/>
<evidence type="ECO:0000256" key="1">
    <source>
        <dbReference type="SAM" id="MobiDB-lite"/>
    </source>
</evidence>
<evidence type="ECO:0000313" key="3">
    <source>
        <dbReference type="Proteomes" id="UP000620124"/>
    </source>
</evidence>
<feature type="compositionally biased region" description="Basic and acidic residues" evidence="1">
    <location>
        <begin position="62"/>
        <end position="72"/>
    </location>
</feature>
<feature type="compositionally biased region" description="Basic residues" evidence="1">
    <location>
        <begin position="24"/>
        <end position="33"/>
    </location>
</feature>
<comment type="caution">
    <text evidence="2">The sequence shown here is derived from an EMBL/GenBank/DDBJ whole genome shotgun (WGS) entry which is preliminary data.</text>
</comment>
<gene>
    <name evidence="2" type="ORF">MVEN_00838100</name>
</gene>
<organism evidence="2 3">
    <name type="scientific">Mycena venus</name>
    <dbReference type="NCBI Taxonomy" id="2733690"/>
    <lineage>
        <taxon>Eukaryota</taxon>
        <taxon>Fungi</taxon>
        <taxon>Dikarya</taxon>
        <taxon>Basidiomycota</taxon>
        <taxon>Agaricomycotina</taxon>
        <taxon>Agaricomycetes</taxon>
        <taxon>Agaricomycetidae</taxon>
        <taxon>Agaricales</taxon>
        <taxon>Marasmiineae</taxon>
        <taxon>Mycenaceae</taxon>
        <taxon>Mycena</taxon>
    </lineage>
</organism>
<name>A0A8H6YEX8_9AGAR</name>
<accession>A0A8H6YEX8</accession>
<sequence>MEATEAEGPEGRLAVPAEMGRHLGSWKKTRSTLKKYTADTEARGGTGGIVNGSTGTSQDSEQVQKTRADHETKTKIQTKYPRLFGEDSGEKVDVVGGIGGGNKMGIEQAQLFSEFNGGIGGGGGRDGEEGGRGATGQGTKFPRPLMSVDQTARRRVPPFTRLDITDGLRKVLEGQGFVTVGGLCEVSEDDLESVGLQVGHIAALKRALKDFLVTNAGN</sequence>
<dbReference type="AlphaFoldDB" id="A0A8H6YEX8"/>
<feature type="region of interest" description="Disordered" evidence="1">
    <location>
        <begin position="120"/>
        <end position="142"/>
    </location>
</feature>
<feature type="region of interest" description="Disordered" evidence="1">
    <location>
        <begin position="1"/>
        <end position="72"/>
    </location>
</feature>
<dbReference type="Proteomes" id="UP000620124">
    <property type="component" value="Unassembled WGS sequence"/>
</dbReference>
<protein>
    <recommendedName>
        <fullName evidence="4">SAM domain-containing protein</fullName>
    </recommendedName>
</protein>
<dbReference type="OrthoDB" id="3054606at2759"/>
<reference evidence="2" key="1">
    <citation type="submission" date="2020-05" db="EMBL/GenBank/DDBJ databases">
        <title>Mycena genomes resolve the evolution of fungal bioluminescence.</title>
        <authorList>
            <person name="Tsai I.J."/>
        </authorList>
    </citation>
    <scope>NUCLEOTIDE SEQUENCE</scope>
    <source>
        <strain evidence="2">CCC161011</strain>
    </source>
</reference>
<evidence type="ECO:0008006" key="4">
    <source>
        <dbReference type="Google" id="ProtNLM"/>
    </source>
</evidence>
<keyword evidence="3" id="KW-1185">Reference proteome</keyword>
<dbReference type="EMBL" id="JACAZI010000006">
    <property type="protein sequence ID" value="KAF7357917.1"/>
    <property type="molecule type" value="Genomic_DNA"/>
</dbReference>
<evidence type="ECO:0000313" key="2">
    <source>
        <dbReference type="EMBL" id="KAF7357917.1"/>
    </source>
</evidence>